<proteinExistence type="predicted"/>
<dbReference type="AlphaFoldDB" id="A0AAD8Y597"/>
<dbReference type="EMBL" id="JATAAI010000018">
    <property type="protein sequence ID" value="KAK1739360.1"/>
    <property type="molecule type" value="Genomic_DNA"/>
</dbReference>
<feature type="chain" id="PRO_5042233324" evidence="1">
    <location>
        <begin position="19"/>
        <end position="908"/>
    </location>
</feature>
<evidence type="ECO:0000313" key="2">
    <source>
        <dbReference type="EMBL" id="KAK1739360.1"/>
    </source>
</evidence>
<sequence>MARYTIALASLLASKAIAAEVSINPNGAIDRSLFSKIPSLVDAATKRFLEVMGVEPSGHPVCADPGFNMTLDDNMLKILSTMIGYEDVIAGLQQYQAEGITIGSTTDLACEASDAAVSGAPIEDGKSGDIDFPHGSIKAIATGGERSVCDATYGLKITGTPDGIGAYLADDKTIRVIVQSEGYGPLRIESYDWPVNGGLATFGGSHIQYVDYDRSLFSSYMGTSDMPASDMVVGMGDMIERVVNLKGELVGKRNGESETAVGAHYGNTDANGKYTMWKMPKEADWFLQSLCSAHLEQKHQWEKVLDLKTTCSSLTRNGRTLHLTKSLLDRAHMLWISNPRHYGGFEKNVEINFVSVSTSLQIAISGYNGAFDNGDVIPDVDIYPDHITDSRNEVYGPRTDGKNYTWPKNIVPYRIYVGIKGKLEDGSDAPADDFLARNGLKYGQIYGFAVDMNDNTTAPYDLWRDAFHKTADNGDKVEGKWIPQQWRWDGEVKNFQHDGAWDYQNKPPNTDDGSGMEGYQWWTSKGPDAAGCKTEHNSPDPRPGQTAFVQTSTCGYFGHLYVKNVAETLAAANGDLPAMFDGDYFVYQGETDITQQIMLGGKGQHTEGRNATMNWDSIKNGGKATFEDIDGFEVMEDNGKLYAIIQEDSGSKLGERAMISSALEHEADGEDLTYYFVAMSGGADNSRMVAGVGIPKGVACHDGESYVSGAHEFSGAFDTSGLIRKDESGSFVMKASDTGLVKRQQDRLVSINDKNILMTLQTGVYACGVIGAFATDRGGQWLVFKPEIPDSATVLLPGMEQKLSNPKFLNKLMGHFDACKDVCDNFGVTTILVPHALAEQRQRILGFTVKSYRNPFASGAYSGSADASDMKFAPDPFWDDDEEWDFSGLMKWMITMPLGMWLCLKLKI</sequence>
<accession>A0AAD8Y597</accession>
<gene>
    <name evidence="2" type="ORF">QTG54_009903</name>
</gene>
<organism evidence="2 3">
    <name type="scientific">Skeletonema marinoi</name>
    <dbReference type="NCBI Taxonomy" id="267567"/>
    <lineage>
        <taxon>Eukaryota</taxon>
        <taxon>Sar</taxon>
        <taxon>Stramenopiles</taxon>
        <taxon>Ochrophyta</taxon>
        <taxon>Bacillariophyta</taxon>
        <taxon>Coscinodiscophyceae</taxon>
        <taxon>Thalassiosirophycidae</taxon>
        <taxon>Thalassiosirales</taxon>
        <taxon>Skeletonemataceae</taxon>
        <taxon>Skeletonema</taxon>
        <taxon>Skeletonema marinoi-dohrnii complex</taxon>
    </lineage>
</organism>
<protein>
    <submittedName>
        <fullName evidence="2">Uncharacterized protein</fullName>
    </submittedName>
</protein>
<evidence type="ECO:0000256" key="1">
    <source>
        <dbReference type="SAM" id="SignalP"/>
    </source>
</evidence>
<keyword evidence="3" id="KW-1185">Reference proteome</keyword>
<name>A0AAD8Y597_9STRA</name>
<feature type="signal peptide" evidence="1">
    <location>
        <begin position="1"/>
        <end position="18"/>
    </location>
</feature>
<evidence type="ECO:0000313" key="3">
    <source>
        <dbReference type="Proteomes" id="UP001224775"/>
    </source>
</evidence>
<comment type="caution">
    <text evidence="2">The sequence shown here is derived from an EMBL/GenBank/DDBJ whole genome shotgun (WGS) entry which is preliminary data.</text>
</comment>
<keyword evidence="1" id="KW-0732">Signal</keyword>
<dbReference type="Proteomes" id="UP001224775">
    <property type="component" value="Unassembled WGS sequence"/>
</dbReference>
<reference evidence="2" key="1">
    <citation type="submission" date="2023-06" db="EMBL/GenBank/DDBJ databases">
        <title>Survivors Of The Sea: Transcriptome response of Skeletonema marinoi to long-term dormancy.</title>
        <authorList>
            <person name="Pinder M.I.M."/>
            <person name="Kourtchenko O."/>
            <person name="Robertson E.K."/>
            <person name="Larsson T."/>
            <person name="Maumus F."/>
            <person name="Osuna-Cruz C.M."/>
            <person name="Vancaester E."/>
            <person name="Stenow R."/>
            <person name="Vandepoele K."/>
            <person name="Ploug H."/>
            <person name="Bruchert V."/>
            <person name="Godhe A."/>
            <person name="Topel M."/>
        </authorList>
    </citation>
    <scope>NUCLEOTIDE SEQUENCE</scope>
    <source>
        <strain evidence="2">R05AC</strain>
    </source>
</reference>